<reference evidence="4" key="1">
    <citation type="journal article" date="2011" name="Proc. Natl. Acad. Sci. U.S.A.">
        <title>Obligate biotrophy features unraveled by the genomic analysis of rust fungi.</title>
        <authorList>
            <person name="Duplessis S."/>
            <person name="Cuomo C.A."/>
            <person name="Lin Y.-C."/>
            <person name="Aerts A."/>
            <person name="Tisserant E."/>
            <person name="Veneault-Fourrey C."/>
            <person name="Joly D.L."/>
            <person name="Hacquard S."/>
            <person name="Amselem J."/>
            <person name="Cantarel B.L."/>
            <person name="Chiu R."/>
            <person name="Coutinho P.M."/>
            <person name="Feau N."/>
            <person name="Field M."/>
            <person name="Frey P."/>
            <person name="Gelhaye E."/>
            <person name="Goldberg J."/>
            <person name="Grabherr M.G."/>
            <person name="Kodira C.D."/>
            <person name="Kohler A."/>
            <person name="Kuees U."/>
            <person name="Lindquist E.A."/>
            <person name="Lucas S.M."/>
            <person name="Mago R."/>
            <person name="Mauceli E."/>
            <person name="Morin E."/>
            <person name="Murat C."/>
            <person name="Pangilinan J.L."/>
            <person name="Park R."/>
            <person name="Pearson M."/>
            <person name="Quesneville H."/>
            <person name="Rouhier N."/>
            <person name="Sakthikumar S."/>
            <person name="Salamov A.A."/>
            <person name="Schmutz J."/>
            <person name="Selles B."/>
            <person name="Shapiro H."/>
            <person name="Tanguay P."/>
            <person name="Tuskan G.A."/>
            <person name="Henrissat B."/>
            <person name="Van de Peer Y."/>
            <person name="Rouze P."/>
            <person name="Ellis J.G."/>
            <person name="Dodds P.N."/>
            <person name="Schein J.E."/>
            <person name="Zhong S."/>
            <person name="Hamelin R.C."/>
            <person name="Grigoriev I.V."/>
            <person name="Szabo L.J."/>
            <person name="Martin F."/>
        </authorList>
    </citation>
    <scope>NUCLEOTIDE SEQUENCE [LARGE SCALE GENOMIC DNA]</scope>
    <source>
        <strain evidence="4">98AG31 / pathotype 3-4-7</strain>
    </source>
</reference>
<dbReference type="SUPFAM" id="SSF47616">
    <property type="entry name" value="GST C-terminal domain-like"/>
    <property type="match status" value="1"/>
</dbReference>
<accession>F4R696</accession>
<dbReference type="STRING" id="747676.F4R696"/>
<comment type="similarity">
    <text evidence="1">Belongs to the GST superfamily.</text>
</comment>
<name>F4R696_MELLP</name>
<dbReference type="Gene3D" id="1.20.1050.10">
    <property type="match status" value="1"/>
</dbReference>
<organism evidence="4">
    <name type="scientific">Melampsora larici-populina (strain 98AG31 / pathotype 3-4-7)</name>
    <name type="common">Poplar leaf rust fungus</name>
    <dbReference type="NCBI Taxonomy" id="747676"/>
    <lineage>
        <taxon>Eukaryota</taxon>
        <taxon>Fungi</taxon>
        <taxon>Dikarya</taxon>
        <taxon>Basidiomycota</taxon>
        <taxon>Pucciniomycotina</taxon>
        <taxon>Pucciniomycetes</taxon>
        <taxon>Pucciniales</taxon>
        <taxon>Melampsoraceae</taxon>
        <taxon>Melampsora</taxon>
    </lineage>
</organism>
<dbReference type="PROSITE" id="PS50404">
    <property type="entry name" value="GST_NTER"/>
    <property type="match status" value="1"/>
</dbReference>
<dbReference type="AlphaFoldDB" id="F4R696"/>
<dbReference type="InterPro" id="IPR036249">
    <property type="entry name" value="Thioredoxin-like_sf"/>
</dbReference>
<dbReference type="GeneID" id="18921394"/>
<dbReference type="VEuPathDB" id="FungiDB:MELLADRAFT_101568"/>
<keyword evidence="4" id="KW-1185">Reference proteome</keyword>
<dbReference type="eggNOG" id="ENOG502RZRD">
    <property type="taxonomic scope" value="Eukaryota"/>
</dbReference>
<dbReference type="CDD" id="cd00299">
    <property type="entry name" value="GST_C_family"/>
    <property type="match status" value="1"/>
</dbReference>
<dbReference type="SUPFAM" id="SSF52833">
    <property type="entry name" value="Thioredoxin-like"/>
    <property type="match status" value="1"/>
</dbReference>
<evidence type="ECO:0000256" key="1">
    <source>
        <dbReference type="ARBA" id="ARBA00007409"/>
    </source>
</evidence>
<sequence length="335" mass="38237">MKAFQSIPKAILYFFDKSIWVSVPELGLIEKGYTSQDYDHKVVDLMKGENFNPEFLKLNPTGTIPVFVAPINIPEGNQKQEYKILTQSTDILEYVDTTWKPLNRATNEKPLPSLSPETASLKSESDQLISLLHEDVHDPNFLLLGCINDDQLKERGAEGSMMRQYVENRVNALKNNLVTYPTADKTIKDFWQSKLQTEQKTLDILLMKAPQSDVEAFFNRTRVSWKSCVSLLGQFVNTITTNKGEFILGQKVTLVDIQLAPWLARFLLILGYTTPPPSSLTSIELQQRLEKVLKLIPAYEIDQNQLGKTCVGLEKYWNSWSKRESFKKVYADGLH</sequence>
<dbReference type="Proteomes" id="UP000001072">
    <property type="component" value="Unassembled WGS sequence"/>
</dbReference>
<dbReference type="Pfam" id="PF13409">
    <property type="entry name" value="GST_N_2"/>
    <property type="match status" value="1"/>
</dbReference>
<evidence type="ECO:0000313" key="3">
    <source>
        <dbReference type="EMBL" id="EGG11843.1"/>
    </source>
</evidence>
<dbReference type="InParanoid" id="F4R696"/>
<dbReference type="PANTHER" id="PTHR44051">
    <property type="entry name" value="GLUTATHIONE S-TRANSFERASE-RELATED"/>
    <property type="match status" value="1"/>
</dbReference>
<dbReference type="EMBL" id="GL883091">
    <property type="protein sequence ID" value="EGG11843.1"/>
    <property type="molecule type" value="Genomic_DNA"/>
</dbReference>
<dbReference type="RefSeq" id="XP_007404218.1">
    <property type="nucleotide sequence ID" value="XM_007404156.1"/>
</dbReference>
<dbReference type="HOGENOM" id="CLU_063115_0_0_1"/>
<dbReference type="KEGG" id="mlr:MELLADRAFT_101568"/>
<evidence type="ECO:0000313" key="4">
    <source>
        <dbReference type="Proteomes" id="UP000001072"/>
    </source>
</evidence>
<feature type="domain" description="GST N-terminal" evidence="2">
    <location>
        <begin position="8"/>
        <end position="103"/>
    </location>
</feature>
<dbReference type="InterPro" id="IPR004045">
    <property type="entry name" value="Glutathione_S-Trfase_N"/>
</dbReference>
<dbReference type="Gene3D" id="3.40.30.10">
    <property type="entry name" value="Glutaredoxin"/>
    <property type="match status" value="1"/>
</dbReference>
<protein>
    <recommendedName>
        <fullName evidence="2">GST N-terminal domain-containing protein</fullName>
    </recommendedName>
</protein>
<proteinExistence type="inferred from homology"/>
<dbReference type="OrthoDB" id="412788at2759"/>
<dbReference type="InterPro" id="IPR036282">
    <property type="entry name" value="Glutathione-S-Trfase_C_sf"/>
</dbReference>
<evidence type="ECO:0000259" key="2">
    <source>
        <dbReference type="PROSITE" id="PS50404"/>
    </source>
</evidence>
<gene>
    <name evidence="3" type="ORF">MELLADRAFT_101568</name>
</gene>
<dbReference type="PANTHER" id="PTHR44051:SF8">
    <property type="entry name" value="GLUTATHIONE S-TRANSFERASE GSTA"/>
    <property type="match status" value="1"/>
</dbReference>